<evidence type="ECO:0000256" key="1">
    <source>
        <dbReference type="SAM" id="MobiDB-lite"/>
    </source>
</evidence>
<feature type="region of interest" description="Disordered" evidence="1">
    <location>
        <begin position="112"/>
        <end position="144"/>
    </location>
</feature>
<reference evidence="2" key="1">
    <citation type="submission" date="2024-04" db="EMBL/GenBank/DDBJ databases">
        <authorList>
            <consortium name="Molecular Ecology Group"/>
        </authorList>
    </citation>
    <scope>NUCLEOTIDE SEQUENCE</scope>
</reference>
<keyword evidence="4" id="KW-1185">Reference proteome</keyword>
<proteinExistence type="predicted"/>
<name>A0AAV2P6V8_9HYME</name>
<accession>A0AAV2P6V8</accession>
<organism evidence="2 4">
    <name type="scientific">Lasius platythorax</name>
    <dbReference type="NCBI Taxonomy" id="488582"/>
    <lineage>
        <taxon>Eukaryota</taxon>
        <taxon>Metazoa</taxon>
        <taxon>Ecdysozoa</taxon>
        <taxon>Arthropoda</taxon>
        <taxon>Hexapoda</taxon>
        <taxon>Insecta</taxon>
        <taxon>Pterygota</taxon>
        <taxon>Neoptera</taxon>
        <taxon>Endopterygota</taxon>
        <taxon>Hymenoptera</taxon>
        <taxon>Apocrita</taxon>
        <taxon>Aculeata</taxon>
        <taxon>Formicoidea</taxon>
        <taxon>Formicidae</taxon>
        <taxon>Formicinae</taxon>
        <taxon>Lasius</taxon>
        <taxon>Lasius</taxon>
    </lineage>
</organism>
<dbReference type="Proteomes" id="UP001497644">
    <property type="component" value="Chromosome 8"/>
</dbReference>
<evidence type="ECO:0000313" key="4">
    <source>
        <dbReference type="Proteomes" id="UP001497644"/>
    </source>
</evidence>
<evidence type="ECO:0000313" key="2">
    <source>
        <dbReference type="EMBL" id="CAL1688674.1"/>
    </source>
</evidence>
<gene>
    <name evidence="2" type="ORF">LPLAT_LOCUS13694</name>
    <name evidence="3" type="ORF">LPLAT_LOCUS13695</name>
</gene>
<sequence length="181" mass="19972">MDDMEDEMMSDEEYFNQVITPTNTPTINNLPMANSVTMEAGAKATTVPTTYKREEEAKKVKIPVINIPATSNINPATLASRAAAAGTSHVRMKTRITTPTVTKRTQANPIAVDAPEGFAGPSTDVTTETASKDLPPNADNTSYWKRRGTRAGVRRQENFMKFLFKLSSANYNWGNKRGRRT</sequence>
<protein>
    <submittedName>
        <fullName evidence="2">Uncharacterized protein</fullName>
    </submittedName>
</protein>
<dbReference type="EMBL" id="OZ034831">
    <property type="protein sequence ID" value="CAL1688674.1"/>
    <property type="molecule type" value="Genomic_DNA"/>
</dbReference>
<dbReference type="AlphaFoldDB" id="A0AAV2P6V8"/>
<dbReference type="EMBL" id="OZ034831">
    <property type="protein sequence ID" value="CAL1688676.1"/>
    <property type="molecule type" value="Genomic_DNA"/>
</dbReference>
<evidence type="ECO:0000313" key="3">
    <source>
        <dbReference type="EMBL" id="CAL1688676.1"/>
    </source>
</evidence>